<accession>A0ABV0VF60</accession>
<comment type="caution">
    <text evidence="1">The sequence shown here is derived from an EMBL/GenBank/DDBJ whole genome shotgun (WGS) entry which is preliminary data.</text>
</comment>
<evidence type="ECO:0000313" key="1">
    <source>
        <dbReference type="EMBL" id="MEQ2255689.1"/>
    </source>
</evidence>
<organism evidence="1 2">
    <name type="scientific">Ilyodon furcidens</name>
    <name type="common">goldbreast splitfin</name>
    <dbReference type="NCBI Taxonomy" id="33524"/>
    <lineage>
        <taxon>Eukaryota</taxon>
        <taxon>Metazoa</taxon>
        <taxon>Chordata</taxon>
        <taxon>Craniata</taxon>
        <taxon>Vertebrata</taxon>
        <taxon>Euteleostomi</taxon>
        <taxon>Actinopterygii</taxon>
        <taxon>Neopterygii</taxon>
        <taxon>Teleostei</taxon>
        <taxon>Neoteleostei</taxon>
        <taxon>Acanthomorphata</taxon>
        <taxon>Ovalentaria</taxon>
        <taxon>Atherinomorphae</taxon>
        <taxon>Cyprinodontiformes</taxon>
        <taxon>Goodeidae</taxon>
        <taxon>Ilyodon</taxon>
    </lineage>
</organism>
<gene>
    <name evidence="1" type="ORF">ILYODFUR_016521</name>
</gene>
<proteinExistence type="predicted"/>
<protein>
    <submittedName>
        <fullName evidence="1">Uncharacterized protein</fullName>
    </submittedName>
</protein>
<reference evidence="1 2" key="1">
    <citation type="submission" date="2021-06" db="EMBL/GenBank/DDBJ databases">
        <authorList>
            <person name="Palmer J.M."/>
        </authorList>
    </citation>
    <scope>NUCLEOTIDE SEQUENCE [LARGE SCALE GENOMIC DNA]</scope>
    <source>
        <strain evidence="2">if_2019</strain>
        <tissue evidence="1">Muscle</tissue>
    </source>
</reference>
<keyword evidence="2" id="KW-1185">Reference proteome</keyword>
<dbReference type="Proteomes" id="UP001482620">
    <property type="component" value="Unassembled WGS sequence"/>
</dbReference>
<sequence>MRTWVENHCSSLRQCLNSNLDGLNREKCPLTSGSASRAACKPNKHQAKIPFHYMLLDRIRCHLSIRGHGDF</sequence>
<dbReference type="EMBL" id="JAHRIQ010105776">
    <property type="protein sequence ID" value="MEQ2255689.1"/>
    <property type="molecule type" value="Genomic_DNA"/>
</dbReference>
<name>A0ABV0VF60_9TELE</name>
<evidence type="ECO:0000313" key="2">
    <source>
        <dbReference type="Proteomes" id="UP001482620"/>
    </source>
</evidence>